<proteinExistence type="predicted"/>
<evidence type="ECO:0000313" key="4">
    <source>
        <dbReference type="Proteomes" id="UP000254047"/>
    </source>
</evidence>
<feature type="domain" description="Transposase IS4-like" evidence="1">
    <location>
        <begin position="263"/>
        <end position="515"/>
    </location>
</feature>
<protein>
    <submittedName>
        <fullName evidence="3">IS1272 transposase</fullName>
    </submittedName>
</protein>
<dbReference type="PANTHER" id="PTHR33408:SF2">
    <property type="entry name" value="TRANSPOSASE DDE DOMAIN-CONTAINING PROTEIN"/>
    <property type="match status" value="1"/>
</dbReference>
<reference evidence="3 4" key="1">
    <citation type="submission" date="2018-06" db="EMBL/GenBank/DDBJ databases">
        <authorList>
            <consortium name="Pathogen Informatics"/>
            <person name="Doyle S."/>
        </authorList>
    </citation>
    <scope>NUCLEOTIDE SEQUENCE [LARGE SCALE GENOMIC DNA]</scope>
    <source>
        <strain evidence="3 4">NCTC13830</strain>
    </source>
</reference>
<dbReference type="InterPro" id="IPR008490">
    <property type="entry name" value="Transposase_InsH_N"/>
</dbReference>
<name>A0A380FZ19_9STAP</name>
<dbReference type="Pfam" id="PF01609">
    <property type="entry name" value="DDE_Tnp_1"/>
    <property type="match status" value="1"/>
</dbReference>
<feature type="domain" description="Transposase InsH N-terminal" evidence="2">
    <location>
        <begin position="19"/>
        <end position="104"/>
    </location>
</feature>
<dbReference type="PANTHER" id="PTHR33408">
    <property type="entry name" value="TRANSPOSASE"/>
    <property type="match status" value="1"/>
</dbReference>
<dbReference type="InterPro" id="IPR002559">
    <property type="entry name" value="Transposase_11"/>
</dbReference>
<evidence type="ECO:0000313" key="3">
    <source>
        <dbReference type="EMBL" id="SUM43466.1"/>
    </source>
</evidence>
<dbReference type="GO" id="GO:0006313">
    <property type="term" value="P:DNA transposition"/>
    <property type="evidence" value="ECO:0007669"/>
    <property type="project" value="InterPro"/>
</dbReference>
<dbReference type="GO" id="GO:0004803">
    <property type="term" value="F:transposase activity"/>
    <property type="evidence" value="ECO:0007669"/>
    <property type="project" value="InterPro"/>
</dbReference>
<dbReference type="Pfam" id="PF05598">
    <property type="entry name" value="DUF772"/>
    <property type="match status" value="1"/>
</dbReference>
<gene>
    <name evidence="3" type="primary">tnp_2</name>
    <name evidence="3" type="ORF">NCTC13830_01004</name>
</gene>
<dbReference type="Proteomes" id="UP000254047">
    <property type="component" value="Unassembled WGS sequence"/>
</dbReference>
<dbReference type="AlphaFoldDB" id="A0A380FZ19"/>
<sequence length="599" mass="71404">MYKNYNMTQLTLPMETSVLIPTNDISRHVNDIVETIPDNEFDEFRHHRGATSYHPKMMLKVILYAYTQSVFSGRKIEKMLNDSIRMMWLSQNQKPSYKTINRFRVNPKVDALLESLFIQFYSQCVKQNLIDDKAIFIDGTKIEANANRYTFVWKKSIQNHESKMNEDSKALYHELVTNKIIPEIKEDHDNELTKEEIDLIGSHLDKEIEDLNQHINNEKCTKTRKQIRLKRTKIKKYKKQINDYFERKYRYEFQKSILKDRNSYSKTDHDATFMRMKEDHMKNGQLKPGYNLQIATNSQFVLSYNVYQNPTDTRTMIPFLNSIQETYGHLPEYIVADAGYGSESNYKAIIDDFNRTPLITYGMFIKDKTKKYKSDIFNTQNWNYDEINDEFICPNNKRLGFKRYAYRHDKYGYKRDFKLYECDDCSECPLKNQCMNFNSKTNKKIMKNYNWEYFKSQINKKLSEPETKNIYSQRKIDVEPVFGFMKAILGFTRMSVRGLNKVKRELGFVLMALNIRKVVAQRAENNQKIYKKDNFYIISIEIVFFSLIQELYVPDSLLCHYSINSYCEPYFIINSFSLIFLPSKPLYRWRSSLCALSVW</sequence>
<dbReference type="NCBIfam" id="NF033551">
    <property type="entry name" value="transpos_IS1182"/>
    <property type="match status" value="1"/>
</dbReference>
<evidence type="ECO:0000259" key="1">
    <source>
        <dbReference type="Pfam" id="PF01609"/>
    </source>
</evidence>
<dbReference type="InterPro" id="IPR047629">
    <property type="entry name" value="IS1182_transpos"/>
</dbReference>
<accession>A0A380FZ19</accession>
<dbReference type="GO" id="GO:0003677">
    <property type="term" value="F:DNA binding"/>
    <property type="evidence" value="ECO:0007669"/>
    <property type="project" value="InterPro"/>
</dbReference>
<dbReference type="EMBL" id="UHDO01000001">
    <property type="protein sequence ID" value="SUM43466.1"/>
    <property type="molecule type" value="Genomic_DNA"/>
</dbReference>
<evidence type="ECO:0000259" key="2">
    <source>
        <dbReference type="Pfam" id="PF05598"/>
    </source>
</evidence>
<organism evidence="3 4">
    <name type="scientific">Staphylococcus petrasii</name>
    <dbReference type="NCBI Taxonomy" id="1276936"/>
    <lineage>
        <taxon>Bacteria</taxon>
        <taxon>Bacillati</taxon>
        <taxon>Bacillota</taxon>
        <taxon>Bacilli</taxon>
        <taxon>Bacillales</taxon>
        <taxon>Staphylococcaceae</taxon>
        <taxon>Staphylococcus</taxon>
    </lineage>
</organism>